<dbReference type="CDD" id="cd01948">
    <property type="entry name" value="EAL"/>
    <property type="match status" value="1"/>
</dbReference>
<dbReference type="Gene3D" id="2.130.10.10">
    <property type="entry name" value="YVTN repeat-like/Quinoprotein amine dehydrogenase"/>
    <property type="match status" value="3"/>
</dbReference>
<dbReference type="PANTHER" id="PTHR44757">
    <property type="entry name" value="DIGUANYLATE CYCLASE DGCP"/>
    <property type="match status" value="1"/>
</dbReference>
<dbReference type="InterPro" id="IPR011047">
    <property type="entry name" value="Quinoprotein_ADH-like_sf"/>
</dbReference>
<dbReference type="SUPFAM" id="SSF50998">
    <property type="entry name" value="Quinoprotein alcohol dehydrogenase-like"/>
    <property type="match status" value="1"/>
</dbReference>
<dbReference type="InterPro" id="IPR000160">
    <property type="entry name" value="GGDEF_dom"/>
</dbReference>
<dbReference type="InterPro" id="IPR035965">
    <property type="entry name" value="PAS-like_dom_sf"/>
</dbReference>
<reference evidence="8" key="1">
    <citation type="submission" date="2023-07" db="EMBL/GenBank/DDBJ databases">
        <title>Study on multiphase classification of strain Alteromonas salexigens isolated from the Yellow Sea.</title>
        <authorList>
            <person name="Sun L."/>
        </authorList>
    </citation>
    <scope>NUCLEOTIDE SEQUENCE [LARGE SCALE GENOMIC DNA]</scope>
    <source>
        <strain evidence="8">ASW11-19</strain>
    </source>
</reference>
<feature type="signal peptide" evidence="2">
    <location>
        <begin position="1"/>
        <end position="26"/>
    </location>
</feature>
<dbReference type="InterPro" id="IPR000700">
    <property type="entry name" value="PAS-assoc_C"/>
</dbReference>
<dbReference type="Pfam" id="PF00990">
    <property type="entry name" value="GGDEF"/>
    <property type="match status" value="1"/>
</dbReference>
<dbReference type="NCBIfam" id="TIGR00229">
    <property type="entry name" value="sensory_box"/>
    <property type="match status" value="1"/>
</dbReference>
<dbReference type="Gene3D" id="3.30.450.20">
    <property type="entry name" value="PAS domain"/>
    <property type="match status" value="2"/>
</dbReference>
<dbReference type="SMART" id="SM00267">
    <property type="entry name" value="GGDEF"/>
    <property type="match status" value="1"/>
</dbReference>
<dbReference type="Pfam" id="PF13426">
    <property type="entry name" value="PAS_9"/>
    <property type="match status" value="1"/>
</dbReference>
<dbReference type="SUPFAM" id="SSF55785">
    <property type="entry name" value="PYP-like sensor domain (PAS domain)"/>
    <property type="match status" value="2"/>
</dbReference>
<dbReference type="PROSITE" id="PS50887">
    <property type="entry name" value="GGDEF"/>
    <property type="match status" value="1"/>
</dbReference>
<proteinExistence type="predicted"/>
<accession>A0ABT2VSG6</accession>
<evidence type="ECO:0000313" key="8">
    <source>
        <dbReference type="Proteomes" id="UP001209257"/>
    </source>
</evidence>
<dbReference type="Pfam" id="PF07495">
    <property type="entry name" value="Y_Y_Y"/>
    <property type="match status" value="1"/>
</dbReference>
<dbReference type="InterPro" id="IPR011110">
    <property type="entry name" value="Reg_prop"/>
</dbReference>
<dbReference type="Pfam" id="PF07494">
    <property type="entry name" value="Reg_prop"/>
    <property type="match status" value="2"/>
</dbReference>
<evidence type="ECO:0000313" key="7">
    <source>
        <dbReference type="EMBL" id="MCU7555176.1"/>
    </source>
</evidence>
<dbReference type="InterPro" id="IPR035919">
    <property type="entry name" value="EAL_sf"/>
</dbReference>
<dbReference type="Gene3D" id="3.20.20.450">
    <property type="entry name" value="EAL domain"/>
    <property type="match status" value="1"/>
</dbReference>
<dbReference type="CDD" id="cd00130">
    <property type="entry name" value="PAS"/>
    <property type="match status" value="1"/>
</dbReference>
<evidence type="ECO:0000259" key="3">
    <source>
        <dbReference type="PROSITE" id="PS50112"/>
    </source>
</evidence>
<feature type="transmembrane region" description="Helical" evidence="1">
    <location>
        <begin position="811"/>
        <end position="832"/>
    </location>
</feature>
<dbReference type="SMART" id="SM00091">
    <property type="entry name" value="PAS"/>
    <property type="match status" value="2"/>
</dbReference>
<dbReference type="InterPro" id="IPR001610">
    <property type="entry name" value="PAC"/>
</dbReference>
<comment type="caution">
    <text evidence="7">The sequence shown here is derived from an EMBL/GenBank/DDBJ whole genome shotgun (WGS) entry which is preliminary data.</text>
</comment>
<evidence type="ECO:0000256" key="2">
    <source>
        <dbReference type="SAM" id="SignalP"/>
    </source>
</evidence>
<evidence type="ECO:0000256" key="1">
    <source>
        <dbReference type="SAM" id="Phobius"/>
    </source>
</evidence>
<dbReference type="Gene3D" id="3.30.70.270">
    <property type="match status" value="1"/>
</dbReference>
<dbReference type="InterPro" id="IPR013783">
    <property type="entry name" value="Ig-like_fold"/>
</dbReference>
<dbReference type="PROSITE" id="PS50883">
    <property type="entry name" value="EAL"/>
    <property type="match status" value="1"/>
</dbReference>
<dbReference type="PANTHER" id="PTHR44757:SF2">
    <property type="entry name" value="BIOFILM ARCHITECTURE MAINTENANCE PROTEIN MBAA"/>
    <property type="match status" value="1"/>
</dbReference>
<feature type="domain" description="EAL" evidence="5">
    <location>
        <begin position="1264"/>
        <end position="1518"/>
    </location>
</feature>
<dbReference type="Pfam" id="PF08447">
    <property type="entry name" value="PAS_3"/>
    <property type="match status" value="1"/>
</dbReference>
<organism evidence="7 8">
    <name type="scientific">Alteromonas salexigens</name>
    <dbReference type="NCBI Taxonomy" id="2982530"/>
    <lineage>
        <taxon>Bacteria</taxon>
        <taxon>Pseudomonadati</taxon>
        <taxon>Pseudomonadota</taxon>
        <taxon>Gammaproteobacteria</taxon>
        <taxon>Alteromonadales</taxon>
        <taxon>Alteromonadaceae</taxon>
        <taxon>Alteromonas/Salinimonas group</taxon>
        <taxon>Alteromonas</taxon>
    </lineage>
</organism>
<evidence type="ECO:0000259" key="6">
    <source>
        <dbReference type="PROSITE" id="PS50887"/>
    </source>
</evidence>
<protein>
    <submittedName>
        <fullName evidence="7">EAL domain-containing protein</fullName>
    </submittedName>
</protein>
<evidence type="ECO:0000259" key="5">
    <source>
        <dbReference type="PROSITE" id="PS50883"/>
    </source>
</evidence>
<dbReference type="SUPFAM" id="SSF55073">
    <property type="entry name" value="Nucleotide cyclase"/>
    <property type="match status" value="1"/>
</dbReference>
<keyword evidence="1" id="KW-1133">Transmembrane helix</keyword>
<feature type="chain" id="PRO_5046192104" evidence="2">
    <location>
        <begin position="27"/>
        <end position="1529"/>
    </location>
</feature>
<dbReference type="SMART" id="SM00086">
    <property type="entry name" value="PAC"/>
    <property type="match status" value="2"/>
</dbReference>
<dbReference type="InterPro" id="IPR013655">
    <property type="entry name" value="PAS_fold_3"/>
</dbReference>
<keyword evidence="2" id="KW-0732">Signal</keyword>
<dbReference type="SUPFAM" id="SSF63829">
    <property type="entry name" value="Calcium-dependent phosphotriesterase"/>
    <property type="match status" value="1"/>
</dbReference>
<gene>
    <name evidence="7" type="ORF">OCL06_11270</name>
</gene>
<dbReference type="InterPro" id="IPR001633">
    <property type="entry name" value="EAL_dom"/>
</dbReference>
<dbReference type="InterPro" id="IPR011123">
    <property type="entry name" value="Y_Y_Y"/>
</dbReference>
<evidence type="ECO:0000259" key="4">
    <source>
        <dbReference type="PROSITE" id="PS50113"/>
    </source>
</evidence>
<feature type="domain" description="PAS" evidence="3">
    <location>
        <begin position="972"/>
        <end position="1037"/>
    </location>
</feature>
<dbReference type="InterPro" id="IPR000014">
    <property type="entry name" value="PAS"/>
</dbReference>
<dbReference type="Proteomes" id="UP001209257">
    <property type="component" value="Unassembled WGS sequence"/>
</dbReference>
<dbReference type="InterPro" id="IPR043128">
    <property type="entry name" value="Rev_trsase/Diguanyl_cyclase"/>
</dbReference>
<dbReference type="Pfam" id="PF00563">
    <property type="entry name" value="EAL"/>
    <property type="match status" value="1"/>
</dbReference>
<keyword evidence="8" id="KW-1185">Reference proteome</keyword>
<dbReference type="InterPro" id="IPR052155">
    <property type="entry name" value="Biofilm_reg_signaling"/>
</dbReference>
<dbReference type="CDD" id="cd01949">
    <property type="entry name" value="GGDEF"/>
    <property type="match status" value="1"/>
</dbReference>
<dbReference type="PROSITE" id="PS50112">
    <property type="entry name" value="PAS"/>
    <property type="match status" value="1"/>
</dbReference>
<feature type="domain" description="GGDEF" evidence="6">
    <location>
        <begin position="1122"/>
        <end position="1255"/>
    </location>
</feature>
<dbReference type="SUPFAM" id="SSF141868">
    <property type="entry name" value="EAL domain-like"/>
    <property type="match status" value="1"/>
</dbReference>
<dbReference type="RefSeq" id="WP_262994575.1">
    <property type="nucleotide sequence ID" value="NZ_JAOTJC010000008.1"/>
</dbReference>
<keyword evidence="1" id="KW-0472">Membrane</keyword>
<feature type="domain" description="PAC" evidence="4">
    <location>
        <begin position="1042"/>
        <end position="1094"/>
    </location>
</feature>
<keyword evidence="1" id="KW-0812">Transmembrane</keyword>
<dbReference type="PROSITE" id="PS50113">
    <property type="entry name" value="PAC"/>
    <property type="match status" value="1"/>
</dbReference>
<name>A0ABT2VSG6_9ALTE</name>
<sequence length="1529" mass="172557">MRTTLFFSFIVVLFASSSLGSVSGYAAEITDYQFSEVSQRGGLSDGLVFDIAEDPKGYIWIATMNGLNRYSGYDMVQYHPSDTDSNSLPSGLIKSLHVDNGGNLWVGTYSGLARYIPETDNFKVFNESNSALRSGFIFAISNTHDGDVLIADSNNTIYRVDVATNAIQVLNNNIRVAEGTRTLLDEPNRTWIGSIDHVGYLYSKTDKTLYPLDKVNPWGISLESSAMYDIAVINGEYWLGTDQGITVLGANGATIARFDKTSLGLSDTVKIYAIKEYNDKVWLGTDSGLFVLTTTTGEQGPVIAELDHIGPDLADITGLTERTISTLVPDSAGGLWLGSLNGAFRYHPEQRNQKLISNIGDFQNTAKNATVWGLDKDTEGNIWFVTQEQGLGSYNKQTGDIQYYLTSLADSGVSFWDVIIDEYGVFWIASSNGLLAYEFHDNTIKRLATFYKDELFDRLYFGNKRLWLVRDDNQLASVRTNLLKDYLATGGDDPFFKIYNLSQTKGLESGEYLIPIFLDGNNRLWLTSANGIHLLSLATGQIVKSLNARDGFMSRAIGVYETSSNYWVTTRSDGVLKLDKRTLQILHKQQRNEGGFIFSTIGVDNFIWYADSQGVHTVDLNTLNVVDTISNVQLNFNPLNEDAVLKANDSELIFGGELGFNSIIIDRQLNGNDAQAEPTRPPQLLDFKVFGRNRDNSGSPDTSSITVDKETQQAADAITNITYKNNLSLAYEESKFSVTFGLINPLSPESVQYRYRLSGYDDEWTNAENNRTAQFNNVSFGQHVFEVQARESGKQWSDSRQLAIKVARPPWLHSVALGFYALILTVVLVFIIRQYQIRKANQQAIYESEERLKLTLWSSGDELWDWDVYRGQVYRANTWGTLDFPQDDIRTHSSYDANIHPNDMVRVKEALQAHLDGKSEFFELAYRARTFKNKWIWILDRGKVVQRDHNNQPVRMTGTLKNIHHLKEAEEQLNLFKRSIENISEGVFITDTQFRFISINNAYCKYTGETRDQALASYLYFHQYPEAFTEEIKKTLRSKGNWSGEVESTRINGERYEMELNIDAVHDEDGKISHFVGVFSDITSRKSTEKELLKLANTDPLTELPNRSFFQASHRNLVRKAVPHTLICLDMDNFKKINDSLGHQTGDILIKQIAKRLQRITGKDATCYRLGGDEFSVLMEDHTDIHTVTHYAQSVLDNLSRPFIINKQEFVLGASVGIAFYPDDGTTPQEMLKNADTAMYFAKNNGGNSYQFFSGEMNQNAVRQLQIENLIRQGIKDDLFTVYYQPKVDIASGRLVSMEALVRFEHPHKGIVSPGQFIPLAEQTGQIIEIGEQVLRKSLADTKRWVNEGLFSGRVAVNISVKQFELPDLDDRIDKILNDVGLSPLHLECEITEGTLMENPEAGLRMMERLRERGIHLALDDFGTGYSSLAYLKRFPLNTLKIDKAFIDDIAKSSVDRHMAAAIISIAHNLGLKVVAEGVEEESQLSILRRYDCEMLQGYLYSKPLNAERFEKLLRENQKLHHLISHSNA</sequence>
<dbReference type="NCBIfam" id="TIGR00254">
    <property type="entry name" value="GGDEF"/>
    <property type="match status" value="1"/>
</dbReference>
<dbReference type="InterPro" id="IPR029787">
    <property type="entry name" value="Nucleotide_cyclase"/>
</dbReference>
<dbReference type="EMBL" id="JAOTJC010000008">
    <property type="protein sequence ID" value="MCU7555176.1"/>
    <property type="molecule type" value="Genomic_DNA"/>
</dbReference>
<dbReference type="SMART" id="SM00052">
    <property type="entry name" value="EAL"/>
    <property type="match status" value="1"/>
</dbReference>
<dbReference type="InterPro" id="IPR015943">
    <property type="entry name" value="WD40/YVTN_repeat-like_dom_sf"/>
</dbReference>
<dbReference type="Gene3D" id="2.60.40.10">
    <property type="entry name" value="Immunoglobulins"/>
    <property type="match status" value="1"/>
</dbReference>